<proteinExistence type="predicted"/>
<sequence length="207" mass="24304">MEINLFNDYEIFNKVFNELLKVDEGKVTPEEAEEVIKKYLANVKVNCMKIRMIRYQARISLDYKLAYDAVVQSIIEELVKIFKSVSNPPPIDVNKESEINKLRKLLYNILNDLFQCVIMTVGSPKKIWEYVEDPRKRKLLDEICVFPTLVNYIYPSYKDGFKRLTLTLYILLAVIFYANRKCLEDVNVHEMRLAELLPLLAITLEGR</sequence>
<dbReference type="KEGG" id="iis:EYM_00690"/>
<evidence type="ECO:0000313" key="1">
    <source>
        <dbReference type="EMBL" id="ALU12134.1"/>
    </source>
</evidence>
<reference evidence="1 2" key="1">
    <citation type="submission" date="2013-11" db="EMBL/GenBank/DDBJ databases">
        <title>Comparative genomics of Ignicoccus.</title>
        <authorList>
            <person name="Podar M."/>
        </authorList>
    </citation>
    <scope>NUCLEOTIDE SEQUENCE [LARGE SCALE GENOMIC DNA]</scope>
    <source>
        <strain evidence="1 2">DSM 13165</strain>
    </source>
</reference>
<dbReference type="EMBL" id="CP006867">
    <property type="protein sequence ID" value="ALU12134.1"/>
    <property type="molecule type" value="Genomic_DNA"/>
</dbReference>
<keyword evidence="2" id="KW-1185">Reference proteome</keyword>
<protein>
    <submittedName>
        <fullName evidence="1">Uncharacterized protein</fullName>
    </submittedName>
</protein>
<evidence type="ECO:0000313" key="2">
    <source>
        <dbReference type="Proteomes" id="UP000060778"/>
    </source>
</evidence>
<dbReference type="STRING" id="940295.EYM_00690"/>
<name>A0A0U3FJR2_9CREN</name>
<dbReference type="AlphaFoldDB" id="A0A0U3FJR2"/>
<organism evidence="1 2">
    <name type="scientific">Ignicoccus islandicus DSM 13165</name>
    <dbReference type="NCBI Taxonomy" id="940295"/>
    <lineage>
        <taxon>Archaea</taxon>
        <taxon>Thermoproteota</taxon>
        <taxon>Thermoprotei</taxon>
        <taxon>Desulfurococcales</taxon>
        <taxon>Desulfurococcaceae</taxon>
        <taxon>Ignicoccus</taxon>
    </lineage>
</organism>
<gene>
    <name evidence="1" type="ORF">EYM_00690</name>
</gene>
<accession>A0A0U3FJR2</accession>
<dbReference type="RefSeq" id="WP_075049211.1">
    <property type="nucleotide sequence ID" value="NZ_CP006867.1"/>
</dbReference>
<dbReference type="Proteomes" id="UP000060778">
    <property type="component" value="Chromosome"/>
</dbReference>
<dbReference type="GeneID" id="30679557"/>